<proteinExistence type="inferred from homology"/>
<dbReference type="Pfam" id="PF01546">
    <property type="entry name" value="Peptidase_M20"/>
    <property type="match status" value="1"/>
</dbReference>
<dbReference type="InterPro" id="IPR002933">
    <property type="entry name" value="Peptidase_M20"/>
</dbReference>
<evidence type="ECO:0000256" key="1">
    <source>
        <dbReference type="ARBA" id="ARBA00006153"/>
    </source>
</evidence>
<dbReference type="PANTHER" id="PTHR32494">
    <property type="entry name" value="ALLANTOATE DEIMINASE-RELATED"/>
    <property type="match status" value="1"/>
</dbReference>
<name>A0A367PDJ0_CUPNE</name>
<comment type="caution">
    <text evidence="4">The sequence shown here is derived from an EMBL/GenBank/DDBJ whole genome shotgun (WGS) entry which is preliminary data.</text>
</comment>
<dbReference type="Gene3D" id="3.40.630.10">
    <property type="entry name" value="Zn peptidases"/>
    <property type="match status" value="1"/>
</dbReference>
<dbReference type="AlphaFoldDB" id="A0A367PDJ0"/>
<sequence length="424" mass="45217">MNAPTPSSSLTSVGPRVNSPRLWEHVNAMARIGATAKGGVNRQALTAEDTQGKMLLLQWATRRGYQTSIDPIGNLFIRRPGRNPGLSPVLTGSHLDSQPTGGRFDGVYGVLAGFEVLETLDDHGMETERPIELVVWMNEEGSRFPPPTMGSAVAAGALPLTDALAIKDINGIDVESALKAQVAELPVLERRPLGMSGFAYIEAHIEQGPVLENQACDVGIVTGIQGLHAYEIQLLGAEAHAGTTPLRHRKDALVAATTLIGCLRAAIDDPEDILRFTVGRLEVYPGSPNTVPGRVTFNIDLRHPDPDSLLRAGETILQLCSGEIEGCPVSAKVLLRSTPITFDDRVVATVRKAAGGRAMKFLNIVSGATHDAKYTAQHIPTGMIFVPCEKGISHNEAENAREVDVAAGAQVLCDAMLAIMSEPL</sequence>
<keyword evidence="3" id="KW-0862">Zinc</keyword>
<feature type="binding site" evidence="3">
    <location>
        <position position="94"/>
    </location>
    <ligand>
        <name>Zn(2+)</name>
        <dbReference type="ChEBI" id="CHEBI:29105"/>
        <label>1</label>
    </ligand>
</feature>
<dbReference type="EMBL" id="QDHA01000061">
    <property type="protein sequence ID" value="RCJ05919.1"/>
    <property type="molecule type" value="Genomic_DNA"/>
</dbReference>
<evidence type="ECO:0000256" key="3">
    <source>
        <dbReference type="PIRSR" id="PIRSR001235-1"/>
    </source>
</evidence>
<accession>A0A367PDJ0</accession>
<feature type="binding site" evidence="3">
    <location>
        <position position="140"/>
    </location>
    <ligand>
        <name>Zn(2+)</name>
        <dbReference type="ChEBI" id="CHEBI:29105"/>
        <label>2</label>
    </ligand>
</feature>
<dbReference type="GO" id="GO:0016813">
    <property type="term" value="F:hydrolase activity, acting on carbon-nitrogen (but not peptide) bonds, in linear amidines"/>
    <property type="evidence" value="ECO:0007669"/>
    <property type="project" value="InterPro"/>
</dbReference>
<comment type="similarity">
    <text evidence="1">Belongs to the peptidase M20 family.</text>
</comment>
<feature type="binding site" evidence="3">
    <location>
        <position position="105"/>
    </location>
    <ligand>
        <name>Zn(2+)</name>
        <dbReference type="ChEBI" id="CHEBI:29105"/>
        <label>1</label>
    </ligand>
</feature>
<feature type="binding site" evidence="3">
    <location>
        <position position="204"/>
    </location>
    <ligand>
        <name>Zn(2+)</name>
        <dbReference type="ChEBI" id="CHEBI:29105"/>
        <label>1</label>
    </ligand>
</feature>
<keyword evidence="3" id="KW-0479">Metal-binding</keyword>
<dbReference type="NCBIfam" id="TIGR01879">
    <property type="entry name" value="hydantase"/>
    <property type="match status" value="1"/>
</dbReference>
<dbReference type="GO" id="GO:0046872">
    <property type="term" value="F:metal ion binding"/>
    <property type="evidence" value="ECO:0007669"/>
    <property type="project" value="UniProtKB-KW"/>
</dbReference>
<dbReference type="Gene3D" id="3.30.70.360">
    <property type="match status" value="1"/>
</dbReference>
<dbReference type="NCBIfam" id="NF006769">
    <property type="entry name" value="PRK09290.1-3"/>
    <property type="match status" value="1"/>
</dbReference>
<keyword evidence="2 4" id="KW-0378">Hydrolase</keyword>
<feature type="binding site" evidence="3">
    <location>
        <position position="394"/>
    </location>
    <ligand>
        <name>Zn(2+)</name>
        <dbReference type="ChEBI" id="CHEBI:29105"/>
        <label>2</label>
    </ligand>
</feature>
<dbReference type="RefSeq" id="WP_114134108.1">
    <property type="nucleotide sequence ID" value="NZ_CP068435.1"/>
</dbReference>
<dbReference type="InterPro" id="IPR036264">
    <property type="entry name" value="Bact_exopeptidase_dim_dom"/>
</dbReference>
<feature type="binding site" evidence="3">
    <location>
        <position position="105"/>
    </location>
    <ligand>
        <name>Zn(2+)</name>
        <dbReference type="ChEBI" id="CHEBI:29105"/>
        <label>2</label>
    </ligand>
</feature>
<dbReference type="SUPFAM" id="SSF53187">
    <property type="entry name" value="Zn-dependent exopeptidases"/>
    <property type="match status" value="1"/>
</dbReference>
<dbReference type="PANTHER" id="PTHR32494:SF5">
    <property type="entry name" value="ALLANTOATE AMIDOHYDROLASE"/>
    <property type="match status" value="1"/>
</dbReference>
<reference evidence="4 5" key="1">
    <citation type="submission" date="2018-04" db="EMBL/GenBank/DDBJ databases">
        <title>Cupriavidus necator CR12 genome sequencing and assembly.</title>
        <authorList>
            <person name="Ben Fekih I."/>
            <person name="Mazhar H.S."/>
            <person name="Bello S.K."/>
            <person name="Rensing C."/>
        </authorList>
    </citation>
    <scope>NUCLEOTIDE SEQUENCE [LARGE SCALE GENOMIC DNA]</scope>
    <source>
        <strain evidence="4 5">CR12</strain>
    </source>
</reference>
<dbReference type="SUPFAM" id="SSF55031">
    <property type="entry name" value="Bacterial exopeptidase dimerisation domain"/>
    <property type="match status" value="1"/>
</dbReference>
<dbReference type="Proteomes" id="UP000253501">
    <property type="component" value="Unassembled WGS sequence"/>
</dbReference>
<protein>
    <submittedName>
        <fullName evidence="4">Zn-dependent hydrolase</fullName>
    </submittedName>
</protein>
<organism evidence="4 5">
    <name type="scientific">Cupriavidus necator</name>
    <name type="common">Alcaligenes eutrophus</name>
    <name type="synonym">Ralstonia eutropha</name>
    <dbReference type="NCBI Taxonomy" id="106590"/>
    <lineage>
        <taxon>Bacteria</taxon>
        <taxon>Pseudomonadati</taxon>
        <taxon>Pseudomonadota</taxon>
        <taxon>Betaproteobacteria</taxon>
        <taxon>Burkholderiales</taxon>
        <taxon>Burkholderiaceae</taxon>
        <taxon>Cupriavidus</taxon>
    </lineage>
</organism>
<evidence type="ECO:0000256" key="2">
    <source>
        <dbReference type="ARBA" id="ARBA00022801"/>
    </source>
</evidence>
<dbReference type="PIRSF" id="PIRSF001235">
    <property type="entry name" value="Amidase_carbamoylase"/>
    <property type="match status" value="1"/>
</dbReference>
<evidence type="ECO:0000313" key="5">
    <source>
        <dbReference type="Proteomes" id="UP000253501"/>
    </source>
</evidence>
<gene>
    <name evidence="4" type="ORF">DDK22_24095</name>
</gene>
<dbReference type="InterPro" id="IPR010158">
    <property type="entry name" value="Amidase_Cbmase"/>
</dbReference>
<comment type="cofactor">
    <cofactor evidence="3">
        <name>Zn(2+)</name>
        <dbReference type="ChEBI" id="CHEBI:29105"/>
    </cofactor>
    <text evidence="3">Binds 2 Zn(2+) ions per subunit.</text>
</comment>
<dbReference type="CDD" id="cd03884">
    <property type="entry name" value="M20_bAS"/>
    <property type="match status" value="1"/>
</dbReference>
<evidence type="ECO:0000313" key="4">
    <source>
        <dbReference type="EMBL" id="RCJ05919.1"/>
    </source>
</evidence>